<evidence type="ECO:0000313" key="2">
    <source>
        <dbReference type="Proteomes" id="UP000285123"/>
    </source>
</evidence>
<dbReference type="Pfam" id="PF04796">
    <property type="entry name" value="RepA_C"/>
    <property type="match status" value="1"/>
</dbReference>
<dbReference type="Proteomes" id="UP000285123">
    <property type="component" value="Unassembled WGS sequence"/>
</dbReference>
<dbReference type="AlphaFoldDB" id="A0A423PDR8"/>
<dbReference type="InterPro" id="IPR006881">
    <property type="entry name" value="RepA_C"/>
</dbReference>
<reference evidence="1 2" key="1">
    <citation type="submission" date="2013-10" db="EMBL/GenBank/DDBJ databases">
        <title>Salinisphaera halophila YIM 95161 Genome Sequencing.</title>
        <authorList>
            <person name="Lai Q."/>
            <person name="Li C."/>
            <person name="Shao Z."/>
        </authorList>
    </citation>
    <scope>NUCLEOTIDE SEQUENCE [LARGE SCALE GENOMIC DNA]</scope>
    <source>
        <strain evidence="1 2">YIM 95161</strain>
    </source>
</reference>
<accession>A0A423PDR8</accession>
<evidence type="ECO:0008006" key="3">
    <source>
        <dbReference type="Google" id="ProtNLM"/>
    </source>
</evidence>
<sequence length="253" mass="28908">MARALVQTTIPHSEQRSLHFQRRNGSLRLTMVGHPDHGLPYGKIPRLLLAWMARKARTAGSPTIELPTSQAALFRDLGLRMSGGRTGSMKTFRDQALRLMKCTIHIDRQIDGGETWQPYQLSSGIRLWWDQPAAAPATAGCWIKLAPSFYEEVMTYAVPLDFRVLVALRSPLAIDIYAWATDRTYRLHKPLSLDWSVLNGQFGADYGRLVDFRKRFERSLGQVLRHWPDLRIRTDARGIRLRPCQPHIIPLSQ</sequence>
<proteinExistence type="predicted"/>
<name>A0A423PDR8_9GAMM</name>
<organism evidence="1 2">
    <name type="scientific">Salinisphaera orenii YIM 95161</name>
    <dbReference type="NCBI Taxonomy" id="1051139"/>
    <lineage>
        <taxon>Bacteria</taxon>
        <taxon>Pseudomonadati</taxon>
        <taxon>Pseudomonadota</taxon>
        <taxon>Gammaproteobacteria</taxon>
        <taxon>Salinisphaerales</taxon>
        <taxon>Salinisphaeraceae</taxon>
        <taxon>Salinisphaera</taxon>
    </lineage>
</organism>
<dbReference type="EMBL" id="AYKF01000141">
    <property type="protein sequence ID" value="ROO23737.1"/>
    <property type="molecule type" value="Genomic_DNA"/>
</dbReference>
<evidence type="ECO:0000313" key="1">
    <source>
        <dbReference type="EMBL" id="ROO23737.1"/>
    </source>
</evidence>
<comment type="caution">
    <text evidence="1">The sequence shown here is derived from an EMBL/GenBank/DDBJ whole genome shotgun (WGS) entry which is preliminary data.</text>
</comment>
<protein>
    <recommendedName>
        <fullName evidence="3">Plasmid encoded RepA protein</fullName>
    </recommendedName>
</protein>
<gene>
    <name evidence="1" type="ORF">SAHL_16715</name>
</gene>